<dbReference type="Pfam" id="PF00034">
    <property type="entry name" value="Cytochrom_C"/>
    <property type="match status" value="1"/>
</dbReference>
<dbReference type="Gene3D" id="1.10.760.10">
    <property type="entry name" value="Cytochrome c-like domain"/>
    <property type="match status" value="1"/>
</dbReference>
<evidence type="ECO:0000256" key="4">
    <source>
        <dbReference type="PROSITE-ProRule" id="PRU00433"/>
    </source>
</evidence>
<dbReference type="Proteomes" id="UP001610063">
    <property type="component" value="Unassembled WGS sequence"/>
</dbReference>
<reference evidence="6 7" key="1">
    <citation type="journal article" date="2013" name="Int. J. Syst. Evol. Microbiol.">
        <title>Marinoscillum luteum sp. nov., isolated from marine sediment.</title>
        <authorList>
            <person name="Cha I.T."/>
            <person name="Park S.J."/>
            <person name="Kim S.J."/>
            <person name="Kim J.G."/>
            <person name="Jung M.Y."/>
            <person name="Shin K.S."/>
            <person name="Kwon K.K."/>
            <person name="Yang S.H."/>
            <person name="Seo Y.S."/>
            <person name="Rhee S.K."/>
        </authorList>
    </citation>
    <scope>NUCLEOTIDE SEQUENCE [LARGE SCALE GENOMIC DNA]</scope>
    <source>
        <strain evidence="6 7">KCTC 23939</strain>
    </source>
</reference>
<dbReference type="SUPFAM" id="SSF46626">
    <property type="entry name" value="Cytochrome c"/>
    <property type="match status" value="1"/>
</dbReference>
<name>A0ABW7NAF9_9BACT</name>
<keyword evidence="1 4" id="KW-0349">Heme</keyword>
<gene>
    <name evidence="6" type="ORF">ACHKAR_14345</name>
</gene>
<dbReference type="InterPro" id="IPR009056">
    <property type="entry name" value="Cyt_c-like_dom"/>
</dbReference>
<dbReference type="InterPro" id="IPR036909">
    <property type="entry name" value="Cyt_c-like_dom_sf"/>
</dbReference>
<evidence type="ECO:0000256" key="3">
    <source>
        <dbReference type="ARBA" id="ARBA00023004"/>
    </source>
</evidence>
<keyword evidence="3 4" id="KW-0408">Iron</keyword>
<protein>
    <submittedName>
        <fullName evidence="6">C-type cytochrome</fullName>
    </submittedName>
</protein>
<organism evidence="6 7">
    <name type="scientific">Marinoscillum luteum</name>
    <dbReference type="NCBI Taxonomy" id="861051"/>
    <lineage>
        <taxon>Bacteria</taxon>
        <taxon>Pseudomonadati</taxon>
        <taxon>Bacteroidota</taxon>
        <taxon>Cytophagia</taxon>
        <taxon>Cytophagales</taxon>
        <taxon>Reichenbachiellaceae</taxon>
        <taxon>Marinoscillum</taxon>
    </lineage>
</organism>
<comment type="caution">
    <text evidence="6">The sequence shown here is derived from an EMBL/GenBank/DDBJ whole genome shotgun (WGS) entry which is preliminary data.</text>
</comment>
<keyword evidence="2 4" id="KW-0479">Metal-binding</keyword>
<evidence type="ECO:0000256" key="2">
    <source>
        <dbReference type="ARBA" id="ARBA00022723"/>
    </source>
</evidence>
<keyword evidence="7" id="KW-1185">Reference proteome</keyword>
<evidence type="ECO:0000313" key="7">
    <source>
        <dbReference type="Proteomes" id="UP001610063"/>
    </source>
</evidence>
<sequence length="156" mass="17504">MKILNQYLIAASFLVLLSACGGGGKSRIEQIKEQSKVEPSDPYENWKQFHGVGPVKAFTLPTEVDQQLVAKGQEIFESKCTACHKVDKKFIGPSPKDILSRRNPAWVMNMILDPGKMVQEDAIAKKLLMEYNGSPMANQNLSEEEARSVLEYFRTL</sequence>
<dbReference type="RefSeq" id="WP_159582373.1">
    <property type="nucleotide sequence ID" value="NZ_JBIPKE010000018.1"/>
</dbReference>
<feature type="domain" description="Cytochrome c" evidence="5">
    <location>
        <begin position="67"/>
        <end position="156"/>
    </location>
</feature>
<evidence type="ECO:0000256" key="1">
    <source>
        <dbReference type="ARBA" id="ARBA00022617"/>
    </source>
</evidence>
<dbReference type="PROSITE" id="PS51257">
    <property type="entry name" value="PROKAR_LIPOPROTEIN"/>
    <property type="match status" value="1"/>
</dbReference>
<accession>A0ABW7NAF9</accession>
<dbReference type="EMBL" id="JBIPKE010000018">
    <property type="protein sequence ID" value="MFH6984631.1"/>
    <property type="molecule type" value="Genomic_DNA"/>
</dbReference>
<proteinExistence type="predicted"/>
<dbReference type="PROSITE" id="PS51007">
    <property type="entry name" value="CYTC"/>
    <property type="match status" value="1"/>
</dbReference>
<evidence type="ECO:0000259" key="5">
    <source>
        <dbReference type="PROSITE" id="PS51007"/>
    </source>
</evidence>
<evidence type="ECO:0000313" key="6">
    <source>
        <dbReference type="EMBL" id="MFH6984631.1"/>
    </source>
</evidence>